<dbReference type="EMBL" id="BAAAPN010000044">
    <property type="protein sequence ID" value="GAA1758001.1"/>
    <property type="molecule type" value="Genomic_DNA"/>
</dbReference>
<keyword evidence="1" id="KW-1133">Transmembrane helix</keyword>
<name>A0ABN2KJM3_9MICO</name>
<reference evidence="2 3" key="1">
    <citation type="journal article" date="2019" name="Int. J. Syst. Evol. Microbiol.">
        <title>The Global Catalogue of Microorganisms (GCM) 10K type strain sequencing project: providing services to taxonomists for standard genome sequencing and annotation.</title>
        <authorList>
            <consortium name="The Broad Institute Genomics Platform"/>
            <consortium name="The Broad Institute Genome Sequencing Center for Infectious Disease"/>
            <person name="Wu L."/>
            <person name="Ma J."/>
        </authorList>
    </citation>
    <scope>NUCLEOTIDE SEQUENCE [LARGE SCALE GENOMIC DNA]</scope>
    <source>
        <strain evidence="2 3">JCM 15591</strain>
    </source>
</reference>
<comment type="caution">
    <text evidence="2">The sequence shown here is derived from an EMBL/GenBank/DDBJ whole genome shotgun (WGS) entry which is preliminary data.</text>
</comment>
<evidence type="ECO:0000313" key="3">
    <source>
        <dbReference type="Proteomes" id="UP001501475"/>
    </source>
</evidence>
<dbReference type="RefSeq" id="WP_324387777.1">
    <property type="nucleotide sequence ID" value="NZ_BAAAPN010000044.1"/>
</dbReference>
<organism evidence="2 3">
    <name type="scientific">Nostocoides vanveenii</name>
    <dbReference type="NCBI Taxonomy" id="330835"/>
    <lineage>
        <taxon>Bacteria</taxon>
        <taxon>Bacillati</taxon>
        <taxon>Actinomycetota</taxon>
        <taxon>Actinomycetes</taxon>
        <taxon>Micrococcales</taxon>
        <taxon>Intrasporangiaceae</taxon>
        <taxon>Nostocoides</taxon>
    </lineage>
</organism>
<accession>A0ABN2KJM3</accession>
<evidence type="ECO:0000256" key="1">
    <source>
        <dbReference type="SAM" id="Phobius"/>
    </source>
</evidence>
<keyword evidence="1" id="KW-0472">Membrane</keyword>
<evidence type="ECO:0000313" key="2">
    <source>
        <dbReference type="EMBL" id="GAA1758001.1"/>
    </source>
</evidence>
<protein>
    <submittedName>
        <fullName evidence="2">Uncharacterized protein</fullName>
    </submittedName>
</protein>
<keyword evidence="3" id="KW-1185">Reference proteome</keyword>
<proteinExistence type="predicted"/>
<feature type="transmembrane region" description="Helical" evidence="1">
    <location>
        <begin position="20"/>
        <end position="44"/>
    </location>
</feature>
<dbReference type="Proteomes" id="UP001501475">
    <property type="component" value="Unassembled WGS sequence"/>
</dbReference>
<keyword evidence="1" id="KW-0812">Transmembrane</keyword>
<gene>
    <name evidence="2" type="ORF">GCM10009810_16890</name>
</gene>
<sequence>MPASTPPPPPRRAGRARPRYVDAAIAASSLVALVVVIWLIYLALT</sequence>